<reference evidence="2" key="1">
    <citation type="submission" date="2022-05" db="EMBL/GenBank/DDBJ databases">
        <title>An RpoN-dependent PEP-CTERM gene is involved in floc formation of an Aquincola tertiaricarbonis strain.</title>
        <authorList>
            <person name="Qiu D."/>
            <person name="Xia M."/>
        </authorList>
    </citation>
    <scope>NUCLEOTIDE SEQUENCE</scope>
    <source>
        <strain evidence="2">RN12</strain>
    </source>
</reference>
<sequence>MTTPRHTLLGAAAATCLGLLLPAAGQAATSPDAGDYTALPAGTDLLLLYGQHNSADQLRADGRTAVDNLGLKLDVGLLRWVHFTTWNGYTIDPQIVVPFGRQKVGLSGEKTSGLGDIIFGGTLWTIADLQRGEHLGWSLFITAPTGADKREGFALSDNRWAADLQVGYIRRFAPQWSIDLIGQTELYQDRRDTKSEKAPLVRGFAHLRYHLSDATHLAVSYRHTLGAKETLDGTTLSGRKNDGNVTLTWASFLTKQVQLQLQASQDVKVENGPKLRTVGVRALYAF</sequence>
<dbReference type="InterPro" id="IPR025737">
    <property type="entry name" value="FApF"/>
</dbReference>
<proteinExistence type="predicted"/>
<protein>
    <submittedName>
        <fullName evidence="2">Transporter</fullName>
    </submittedName>
</protein>
<feature type="chain" id="PRO_5045621822" evidence="1">
    <location>
        <begin position="28"/>
        <end position="286"/>
    </location>
</feature>
<feature type="signal peptide" evidence="1">
    <location>
        <begin position="1"/>
        <end position="27"/>
    </location>
</feature>
<name>A0ABY4S3C9_AQUTE</name>
<keyword evidence="3" id="KW-1185">Reference proteome</keyword>
<evidence type="ECO:0000313" key="2">
    <source>
        <dbReference type="EMBL" id="URI06924.1"/>
    </source>
</evidence>
<dbReference type="EMBL" id="CP097635">
    <property type="protein sequence ID" value="URI06924.1"/>
    <property type="molecule type" value="Genomic_DNA"/>
</dbReference>
<organism evidence="2 3">
    <name type="scientific">Aquincola tertiaricarbonis</name>
    <dbReference type="NCBI Taxonomy" id="391953"/>
    <lineage>
        <taxon>Bacteria</taxon>
        <taxon>Pseudomonadati</taxon>
        <taxon>Pseudomonadota</taxon>
        <taxon>Betaproteobacteria</taxon>
        <taxon>Burkholderiales</taxon>
        <taxon>Sphaerotilaceae</taxon>
        <taxon>Aquincola</taxon>
    </lineage>
</organism>
<dbReference type="RefSeq" id="WP_250195189.1">
    <property type="nucleotide sequence ID" value="NZ_CP097635.1"/>
</dbReference>
<gene>
    <name evidence="2" type="ORF">MW290_13610</name>
</gene>
<evidence type="ECO:0000313" key="3">
    <source>
        <dbReference type="Proteomes" id="UP001056201"/>
    </source>
</evidence>
<keyword evidence="1" id="KW-0732">Signal</keyword>
<evidence type="ECO:0000256" key="1">
    <source>
        <dbReference type="SAM" id="SignalP"/>
    </source>
</evidence>
<accession>A0ABY4S3C9</accession>
<dbReference type="Proteomes" id="UP001056201">
    <property type="component" value="Chromosome 1"/>
</dbReference>
<dbReference type="Pfam" id="PF13557">
    <property type="entry name" value="Phenol_MetA_deg"/>
    <property type="match status" value="1"/>
</dbReference>